<name>A0A9D5P7D4_XYLRU</name>
<evidence type="ECO:0000256" key="3">
    <source>
        <dbReference type="ARBA" id="ARBA00022801"/>
    </source>
</evidence>
<keyword evidence="4" id="KW-0862">Zinc</keyword>
<dbReference type="Gene3D" id="3.60.15.10">
    <property type="entry name" value="Ribonuclease Z/Hydroxyacylglutathione hydrolase-like"/>
    <property type="match status" value="1"/>
</dbReference>
<evidence type="ECO:0000259" key="5">
    <source>
        <dbReference type="SMART" id="SM00849"/>
    </source>
</evidence>
<sequence>MVKLVHVVNSVFTSKTYFLTQEGNPSVWLVDCGDVPPIVDMLSSMGGTFIIKGVLLTHVHYDHIYGLPRLTEKFPSLRVYTNEYGKNALTDIRLNYSKYHNDPIEYESENVVTCDEGTMIELFDGVQAKVYHTPGHNPSCLTYEVGDYLFTGDAYIPGIKVVTTFKGGDKVRAAESVERILQLAEGKVVCPGHKV</sequence>
<keyword evidence="3" id="KW-0378">Hydrolase</keyword>
<dbReference type="Pfam" id="PF00753">
    <property type="entry name" value="Lactamase_B"/>
    <property type="match status" value="1"/>
</dbReference>
<dbReference type="AlphaFoldDB" id="A0A9D5P7D4"/>
<gene>
    <name evidence="6" type="ORF">E7101_05705</name>
</gene>
<protein>
    <submittedName>
        <fullName evidence="6">MBL fold metallo-hydrolase</fullName>
    </submittedName>
</protein>
<dbReference type="SUPFAM" id="SSF56281">
    <property type="entry name" value="Metallo-hydrolase/oxidoreductase"/>
    <property type="match status" value="1"/>
</dbReference>
<evidence type="ECO:0000256" key="1">
    <source>
        <dbReference type="ARBA" id="ARBA00001947"/>
    </source>
</evidence>
<dbReference type="SMART" id="SM00849">
    <property type="entry name" value="Lactamase_B"/>
    <property type="match status" value="1"/>
</dbReference>
<evidence type="ECO:0000256" key="4">
    <source>
        <dbReference type="ARBA" id="ARBA00022833"/>
    </source>
</evidence>
<feature type="domain" description="Metallo-beta-lactamase" evidence="5">
    <location>
        <begin position="24"/>
        <end position="193"/>
    </location>
</feature>
<dbReference type="InterPro" id="IPR051453">
    <property type="entry name" value="MBL_Glyoxalase_II"/>
</dbReference>
<reference evidence="6" key="1">
    <citation type="submission" date="2019-04" db="EMBL/GenBank/DDBJ databases">
        <title>Evolution of Biomass-Degrading Anaerobic Consortia Revealed by Metagenomics.</title>
        <authorList>
            <person name="Peng X."/>
        </authorList>
    </citation>
    <scope>NUCLEOTIDE SEQUENCE</scope>
    <source>
        <strain evidence="6">SIG140</strain>
    </source>
</reference>
<comment type="cofactor">
    <cofactor evidence="1">
        <name>Zn(2+)</name>
        <dbReference type="ChEBI" id="CHEBI:29105"/>
    </cofactor>
</comment>
<keyword evidence="2" id="KW-0479">Metal-binding</keyword>
<dbReference type="GO" id="GO:0046872">
    <property type="term" value="F:metal ion binding"/>
    <property type="evidence" value="ECO:0007669"/>
    <property type="project" value="UniProtKB-KW"/>
</dbReference>
<dbReference type="InterPro" id="IPR036866">
    <property type="entry name" value="RibonucZ/Hydroxyglut_hydro"/>
</dbReference>
<dbReference type="PANTHER" id="PTHR46233">
    <property type="entry name" value="HYDROXYACYLGLUTATHIONE HYDROLASE GLOC"/>
    <property type="match status" value="1"/>
</dbReference>
<accession>A0A9D5P7D4</accession>
<dbReference type="GO" id="GO:0016787">
    <property type="term" value="F:hydrolase activity"/>
    <property type="evidence" value="ECO:0007669"/>
    <property type="project" value="UniProtKB-KW"/>
</dbReference>
<dbReference type="InterPro" id="IPR001279">
    <property type="entry name" value="Metallo-B-lactamas"/>
</dbReference>
<proteinExistence type="predicted"/>
<dbReference type="Proteomes" id="UP000806522">
    <property type="component" value="Unassembled WGS sequence"/>
</dbReference>
<dbReference type="PANTHER" id="PTHR46233:SF3">
    <property type="entry name" value="HYDROXYACYLGLUTATHIONE HYDROLASE GLOC"/>
    <property type="match status" value="1"/>
</dbReference>
<comment type="caution">
    <text evidence="6">The sequence shown here is derived from an EMBL/GenBank/DDBJ whole genome shotgun (WGS) entry which is preliminary data.</text>
</comment>
<organism evidence="6 7">
    <name type="scientific">Xylanibacter ruminicola</name>
    <name type="common">Prevotella ruminicola</name>
    <dbReference type="NCBI Taxonomy" id="839"/>
    <lineage>
        <taxon>Bacteria</taxon>
        <taxon>Pseudomonadati</taxon>
        <taxon>Bacteroidota</taxon>
        <taxon>Bacteroidia</taxon>
        <taxon>Bacteroidales</taxon>
        <taxon>Prevotellaceae</taxon>
        <taxon>Xylanibacter</taxon>
    </lineage>
</organism>
<dbReference type="EMBL" id="SUYC01000005">
    <property type="protein sequence ID" value="MBE6270431.1"/>
    <property type="molecule type" value="Genomic_DNA"/>
</dbReference>
<evidence type="ECO:0000313" key="6">
    <source>
        <dbReference type="EMBL" id="MBE6270431.1"/>
    </source>
</evidence>
<dbReference type="CDD" id="cd06262">
    <property type="entry name" value="metallo-hydrolase-like_MBL-fold"/>
    <property type="match status" value="1"/>
</dbReference>
<evidence type="ECO:0000256" key="2">
    <source>
        <dbReference type="ARBA" id="ARBA00022723"/>
    </source>
</evidence>
<evidence type="ECO:0000313" key="7">
    <source>
        <dbReference type="Proteomes" id="UP000806522"/>
    </source>
</evidence>